<dbReference type="Proteomes" id="UP000070513">
    <property type="component" value="Unassembled WGS sequence"/>
</dbReference>
<evidence type="ECO:0000313" key="2">
    <source>
        <dbReference type="Proteomes" id="UP000070513"/>
    </source>
</evidence>
<organism evidence="1 2">
    <name type="scientific">Chryseobacterium kwangjuense</name>
    <dbReference type="NCBI Taxonomy" id="267125"/>
    <lineage>
        <taxon>Bacteria</taxon>
        <taxon>Pseudomonadati</taxon>
        <taxon>Bacteroidota</taxon>
        <taxon>Flavobacteriia</taxon>
        <taxon>Flavobacteriales</taxon>
        <taxon>Weeksellaceae</taxon>
        <taxon>Chryseobacterium group</taxon>
        <taxon>Chryseobacterium</taxon>
    </lineage>
</organism>
<gene>
    <name evidence="1" type="ORF">AU378_08740</name>
</gene>
<dbReference type="EMBL" id="LPUR01000001">
    <property type="protein sequence ID" value="KXH85812.1"/>
    <property type="molecule type" value="Genomic_DNA"/>
</dbReference>
<reference evidence="2" key="1">
    <citation type="submission" date="2015-12" db="EMBL/GenBank/DDBJ databases">
        <title>Genome sequence of a biocontrol rhizobacterium Chryseobacterium kwangjuense strain KJ1R5 isolated from pepper (Capsicum annuum L.).</title>
        <authorList>
            <person name="Jeong J.-J."/>
            <person name="Park H."/>
            <person name="Mannaa M."/>
            <person name="Sang M.K."/>
            <person name="Choi I.-G."/>
            <person name="Kim K.D."/>
        </authorList>
    </citation>
    <scope>NUCLEOTIDE SEQUENCE [LARGE SCALE GENOMIC DNA]</scope>
    <source>
        <strain evidence="2">KJ1R5</strain>
    </source>
</reference>
<accession>A0A135WM15</accession>
<sequence>MKATFDTIILYVKDVVLLKNFYTGNFGLKVIEEDSGWVLLNAGAVHIGLHKIGEQYLEKIKTSHSFDNNTKLVFQIDIDIESARNEFLAKSIQMREIKIFDNYDFWLCDGTDPEGNVFQLKAKKTISPTYIKDSYYL</sequence>
<dbReference type="SUPFAM" id="SSF54593">
    <property type="entry name" value="Glyoxalase/Bleomycin resistance protein/Dihydroxybiphenyl dioxygenase"/>
    <property type="match status" value="1"/>
</dbReference>
<dbReference type="OrthoDB" id="4762357at2"/>
<protein>
    <recommendedName>
        <fullName evidence="3">VOC domain-containing protein</fullName>
    </recommendedName>
</protein>
<evidence type="ECO:0008006" key="3">
    <source>
        <dbReference type="Google" id="ProtNLM"/>
    </source>
</evidence>
<dbReference type="Gene3D" id="3.10.180.10">
    <property type="entry name" value="2,3-Dihydroxybiphenyl 1,2-Dioxygenase, domain 1"/>
    <property type="match status" value="1"/>
</dbReference>
<proteinExistence type="predicted"/>
<reference evidence="1 2" key="2">
    <citation type="journal article" date="2016" name="Genome Announc.">
        <title>Draft Genome Sequence of a Biocontrol Rhizobacterium, Chryseobacterium kwangjuense Strain KJ1R5, Isolated from Pepper (Capsicum annuum).</title>
        <authorList>
            <person name="Jeong J.J."/>
            <person name="Park H."/>
            <person name="Park B.H."/>
            <person name="Mannaa M."/>
            <person name="Sang M.K."/>
            <person name="Choi I.G."/>
            <person name="Kim K.D."/>
        </authorList>
    </citation>
    <scope>NUCLEOTIDE SEQUENCE [LARGE SCALE GENOMIC DNA]</scope>
    <source>
        <strain evidence="1 2">KJ1R5</strain>
    </source>
</reference>
<dbReference type="InterPro" id="IPR029068">
    <property type="entry name" value="Glyas_Bleomycin-R_OHBP_Dase"/>
</dbReference>
<comment type="caution">
    <text evidence="1">The sequence shown here is derived from an EMBL/GenBank/DDBJ whole genome shotgun (WGS) entry which is preliminary data.</text>
</comment>
<dbReference type="AlphaFoldDB" id="A0A135WM15"/>
<dbReference type="RefSeq" id="WP_062650023.1">
    <property type="nucleotide sequence ID" value="NZ_LPUR01000001.1"/>
</dbReference>
<name>A0A135WM15_9FLAO</name>
<evidence type="ECO:0000313" key="1">
    <source>
        <dbReference type="EMBL" id="KXH85812.1"/>
    </source>
</evidence>